<proteinExistence type="inferred from homology"/>
<dbReference type="InterPro" id="IPR002553">
    <property type="entry name" value="Clathrin/coatomer_adapt-like_N"/>
</dbReference>
<evidence type="ECO:0000313" key="13">
    <source>
        <dbReference type="Proteomes" id="UP001061958"/>
    </source>
</evidence>
<dbReference type="Gene3D" id="1.25.10.10">
    <property type="entry name" value="Leucine-rich Repeat Variant"/>
    <property type="match status" value="1"/>
</dbReference>
<feature type="compositionally biased region" description="Polar residues" evidence="9">
    <location>
        <begin position="761"/>
        <end position="780"/>
    </location>
</feature>
<evidence type="ECO:0000259" key="10">
    <source>
        <dbReference type="Pfam" id="PF01602"/>
    </source>
</evidence>
<dbReference type="Pfam" id="PF24080">
    <property type="entry name" value="AP3B1_C_2"/>
    <property type="match status" value="1"/>
</dbReference>
<evidence type="ECO:0000256" key="6">
    <source>
        <dbReference type="ARBA" id="ARBA00023136"/>
    </source>
</evidence>
<keyword evidence="4" id="KW-0597">Phosphoprotein</keyword>
<reference evidence="12" key="1">
    <citation type="journal article" date="2022" name="Proc. Natl. Acad. Sci. U.S.A.">
        <title>Life cycle and functional genomics of the unicellular red alga Galdieria for elucidating algal and plant evolution and industrial use.</title>
        <authorList>
            <person name="Hirooka S."/>
            <person name="Itabashi T."/>
            <person name="Ichinose T.M."/>
            <person name="Onuma R."/>
            <person name="Fujiwara T."/>
            <person name="Yamashita S."/>
            <person name="Jong L.W."/>
            <person name="Tomita R."/>
            <person name="Iwane A.H."/>
            <person name="Miyagishima S.Y."/>
        </authorList>
    </citation>
    <scope>NUCLEOTIDE SEQUENCE</scope>
    <source>
        <strain evidence="12">NBRC 102759</strain>
    </source>
</reference>
<name>A0A9C7UN79_9RHOD</name>
<comment type="similarity">
    <text evidence="2 8">Belongs to the adaptor complexes large subunit family.</text>
</comment>
<evidence type="ECO:0000313" key="12">
    <source>
        <dbReference type="EMBL" id="GJQ09563.1"/>
    </source>
</evidence>
<dbReference type="InterPro" id="IPR026739">
    <property type="entry name" value="AP_beta"/>
</dbReference>
<accession>A0A9C7UN79</accession>
<dbReference type="GO" id="GO:0030665">
    <property type="term" value="C:clathrin-coated vesicle membrane"/>
    <property type="evidence" value="ECO:0007669"/>
    <property type="project" value="UniProtKB-SubCell"/>
</dbReference>
<protein>
    <recommendedName>
        <fullName evidence="8">AP-3 complex subunit beta</fullName>
    </recommendedName>
</protein>
<feature type="compositionally biased region" description="Polar residues" evidence="9">
    <location>
        <begin position="738"/>
        <end position="748"/>
    </location>
</feature>
<dbReference type="InterPro" id="IPR016024">
    <property type="entry name" value="ARM-type_fold"/>
</dbReference>
<dbReference type="Proteomes" id="UP001061958">
    <property type="component" value="Unassembled WGS sequence"/>
</dbReference>
<evidence type="ECO:0000256" key="9">
    <source>
        <dbReference type="SAM" id="MobiDB-lite"/>
    </source>
</evidence>
<dbReference type="GO" id="GO:0016192">
    <property type="term" value="P:vesicle-mediated transport"/>
    <property type="evidence" value="ECO:0007669"/>
    <property type="project" value="InterPro"/>
</dbReference>
<feature type="domain" description="Clathrin/coatomer adaptor adaptin-like N-terminal" evidence="10">
    <location>
        <begin position="25"/>
        <end position="602"/>
    </location>
</feature>
<keyword evidence="13" id="KW-1185">Reference proteome</keyword>
<dbReference type="GO" id="GO:0006886">
    <property type="term" value="P:intracellular protein transport"/>
    <property type="evidence" value="ECO:0007669"/>
    <property type="project" value="InterPro"/>
</dbReference>
<dbReference type="Pfam" id="PF01602">
    <property type="entry name" value="Adaptin_N"/>
    <property type="match status" value="1"/>
</dbReference>
<evidence type="ECO:0000256" key="5">
    <source>
        <dbReference type="ARBA" id="ARBA00022927"/>
    </source>
</evidence>
<dbReference type="InterPro" id="IPR026740">
    <property type="entry name" value="AP3_beta"/>
</dbReference>
<feature type="compositionally biased region" description="Low complexity" evidence="9">
    <location>
        <begin position="708"/>
        <end position="717"/>
    </location>
</feature>
<feature type="domain" description="AP-3 complex subunit beta-1/2 C-terminal" evidence="11">
    <location>
        <begin position="952"/>
        <end position="1079"/>
    </location>
</feature>
<evidence type="ECO:0000256" key="1">
    <source>
        <dbReference type="ARBA" id="ARBA00004145"/>
    </source>
</evidence>
<dbReference type="OrthoDB" id="10254310at2759"/>
<evidence type="ECO:0000256" key="8">
    <source>
        <dbReference type="PIRNR" id="PIRNR037096"/>
    </source>
</evidence>
<dbReference type="EMBL" id="BQMJ01000009">
    <property type="protein sequence ID" value="GJQ09563.1"/>
    <property type="molecule type" value="Genomic_DNA"/>
</dbReference>
<keyword evidence="6 8" id="KW-0472">Membrane</keyword>
<evidence type="ECO:0000256" key="2">
    <source>
        <dbReference type="ARBA" id="ARBA00006613"/>
    </source>
</evidence>
<keyword evidence="3 8" id="KW-0813">Transport</keyword>
<feature type="region of interest" description="Disordered" evidence="9">
    <location>
        <begin position="688"/>
        <end position="780"/>
    </location>
</feature>
<comment type="caution">
    <text evidence="12">The sequence shown here is derived from an EMBL/GenBank/DDBJ whole genome shotgun (WGS) entry which is preliminary data.</text>
</comment>
<dbReference type="PANTHER" id="PTHR11134">
    <property type="entry name" value="ADAPTOR COMPLEX SUBUNIT BETA FAMILY MEMBER"/>
    <property type="match status" value="1"/>
</dbReference>
<dbReference type="GO" id="GO:0030123">
    <property type="term" value="C:AP-3 adaptor complex"/>
    <property type="evidence" value="ECO:0007669"/>
    <property type="project" value="UniProtKB-UniRule"/>
</dbReference>
<organism evidence="12 13">
    <name type="scientific">Galdieria partita</name>
    <dbReference type="NCBI Taxonomy" id="83374"/>
    <lineage>
        <taxon>Eukaryota</taxon>
        <taxon>Rhodophyta</taxon>
        <taxon>Bangiophyceae</taxon>
        <taxon>Galdieriales</taxon>
        <taxon>Galdieriaceae</taxon>
        <taxon>Galdieria</taxon>
    </lineage>
</organism>
<dbReference type="InterPro" id="IPR056314">
    <property type="entry name" value="AP3B1/2_C"/>
</dbReference>
<evidence type="ECO:0000256" key="4">
    <source>
        <dbReference type="ARBA" id="ARBA00022553"/>
    </source>
</evidence>
<dbReference type="PIRSF" id="PIRSF037096">
    <property type="entry name" value="AP3_complex_beta"/>
    <property type="match status" value="1"/>
</dbReference>
<dbReference type="AlphaFoldDB" id="A0A9C7UN79"/>
<gene>
    <name evidence="12" type="ORF">GpartN1_g1354.t1</name>
</gene>
<evidence type="ECO:0000256" key="7">
    <source>
        <dbReference type="ARBA" id="ARBA00023570"/>
    </source>
</evidence>
<comment type="function">
    <text evidence="7">Subunit of non-clathrin- and clathrin-associated adaptor protein complex 3 (AP-3) that plays a role in protein sorting in the late-Golgi/trans-Golgi network (TGN) and/or endosomes. The AP complexes mediate both the recruitment of clathrin to membranes and the recognition of sorting signals within the cytosolic tails of transmembrane cargo molecules. AP-3 appears to be involved in the sorting of a subset of transmembrane proteins targeted to lysosomes and lysosome-related organelles. In concert with the BLOC-1 complex, AP-3 is required to target cargos into vesicles assembled at cell bodies for delivery into neurites and nerve terminals.</text>
</comment>
<dbReference type="InterPro" id="IPR011989">
    <property type="entry name" value="ARM-like"/>
</dbReference>
<keyword evidence="5 8" id="KW-0653">Protein transport</keyword>
<evidence type="ECO:0000259" key="11">
    <source>
        <dbReference type="Pfam" id="PF24080"/>
    </source>
</evidence>
<dbReference type="SUPFAM" id="SSF48371">
    <property type="entry name" value="ARM repeat"/>
    <property type="match status" value="1"/>
</dbReference>
<evidence type="ECO:0000256" key="3">
    <source>
        <dbReference type="ARBA" id="ARBA00022448"/>
    </source>
</evidence>
<sequence>MANSSVNSFSSAFSDAQYFESGMVRSEEIRRQLDSSSVRDKLEAMKRIVALISLGKDASLFFPDVVKNVATSSVELKKLVYLYLEHYADSNPDLALLSVNAFQKDLTDSNQSIRALALRVLSSIRVQTILQVIIWAIKKCVKDSSSYVRRASAFAMIKAYEMDSSVGDDLQSSFEILMNDRSTTVIGAAALVWREIFPLRYELLHQHFRKLCRLLIDMDEWSQISCLQILMLYAREHFPKPTNFHNKVNENGDPQSKEKLDKQPIEKLFSSKDENEDSVDEDLLLLLKESEYLFLSRNSAVVLSAVSLFFHLAPCEMFLEKAIEPLVRLLNFSCDIQFVVLQYIFVIATIEPNSFLPYLSCFFLSERDPHHIREWKLRIIKAIVLKGSVEFLEPYIASLMVELRYYLQREENAIAHSVTEIVGIVGERNSSWSFLCVEVLSKVATHSTSNTVVSTAMSVLRHLIQIQPTEHSRIVSYLCCHLMENNVMASTAKAHIIWLVGEYRDLLPFKMPIELFRIFCTQFVNESNEVKLQTMNLGAKLLASSSERIREQQKEINEENVMAMSTEFHDFCKQLLSYIVKIAKYDSDYDVRDEARLFEILMLNEENSTLYKMTSNIVSMKKPASSLLRHEESLFIAKKEWRENGPILGSFSHIFDGKVVSDISLPNWSVVSKCKELRIEDLHQKKPTASRPEYALESNSQNVERFYGSESSSGSEEYSSEEQVISSEDEESERSPVTPESISGSSYTSDEEHNLSKERTNTMMKTESSKPSTDTVSGSNQSLLEIWDDQSLVSEEFAKKKNDEFKGSQVDLVSELNTMWPASKETLLTKTKKYWKRLVNGWNCGGIEIDYYVSKHASVYGLDVGIVCLLMKNTNSFQVSNIQLLPYPNNEEGEMEEQKPELLASEEAFALKENELKELALHVKFKGRPEQLPLELECSLGKFPVTFRFTVGEILRPEVLNISEFEKRRNVMSGMLQMESRINIQGTKVMSLEDERALEEFFHSTIISTTNVAQVTHARQESKVGESSLHYSARIRGNEKLVLISLSWKASEWKKGIFLLLNSEDIVIGSNLLQFLKRQIDNAASGFQLD</sequence>
<reference evidence="12" key="2">
    <citation type="submission" date="2022-01" db="EMBL/GenBank/DDBJ databases">
        <authorList>
            <person name="Hirooka S."/>
            <person name="Miyagishima S.Y."/>
        </authorList>
    </citation>
    <scope>NUCLEOTIDE SEQUENCE</scope>
    <source>
        <strain evidence="12">NBRC 102759</strain>
    </source>
</reference>
<feature type="compositionally biased region" description="Basic and acidic residues" evidence="9">
    <location>
        <begin position="750"/>
        <end position="760"/>
    </location>
</feature>
<comment type="subcellular location">
    <subcellularLocation>
        <location evidence="1">Cytoplasmic vesicle</location>
        <location evidence="1">Clathrin-coated vesicle membrane</location>
        <topology evidence="1">Peripheral membrane protein</topology>
        <orientation evidence="1">Cytoplasmic side</orientation>
    </subcellularLocation>
</comment>